<keyword evidence="7" id="KW-1185">Reference proteome</keyword>
<dbReference type="SUPFAM" id="SSF48371">
    <property type="entry name" value="ARM repeat"/>
    <property type="match status" value="2"/>
</dbReference>
<dbReference type="AlphaFoldDB" id="A0AAD7V323"/>
<dbReference type="InterPro" id="IPR033162">
    <property type="entry name" value="TBCD"/>
</dbReference>
<evidence type="ECO:0000259" key="5">
    <source>
        <dbReference type="Pfam" id="PF25767"/>
    </source>
</evidence>
<dbReference type="InterPro" id="IPR011989">
    <property type="entry name" value="ARM-like"/>
</dbReference>
<accession>A0AAD7V323</accession>
<dbReference type="InterPro" id="IPR022577">
    <property type="entry name" value="TBCD_C"/>
</dbReference>
<dbReference type="PROSITE" id="PS50077">
    <property type="entry name" value="HEAT_REPEAT"/>
    <property type="match status" value="1"/>
</dbReference>
<sequence>MSLEAVGEAHTKSHFEHETETLELISSLIQSQNTDDLVRLSEILNTYQEQSYLLDPYLESIIGPVMESIRGHVSRNEACPLLFRLLYLLTKTRGYKTIVKFMPHEVTDLEPVFAYLCNMKDAPWEIRYICFVWLSLICIIPFDLKRVDSSPEPENSLPSRILEVSKSYLKSTGKEREAAGLLIARLLSRKEVCNDYMSSFITWCKSQLCSDHSDVFEVAGILSCLCSLCQFAPREQLLPVFDEHVVPLLDMPFFDNYSSNSLIRKLRIKLTQRVGLCFLKPKIAPWRYQRGNRSLHENLKPAPKAQPTTSTTHNIDNADEDEEDEIPDCMEMVIDILLNGLRDKDTIVRWSAAKGIGRITQRLPQELAEDVIGYLLELFQENTFIHASSGETDLSAVSDSTWHGVSLAVAELARRGLLLPDRLTEIIPWILKALKFDLKRGSHSIGIHVRDAACYVCWSFARAYAPEILAPFVNDIARNLVVVSVFDREVNVRRASSAAFQENVGRQGLFPAGIDIIQLADYFTVGNRSNAFLKVAFDIARFETYRYAMIDHLIQSSIRHWDKAIRVLGAAALSRLVEHDPCYFINHVLPQLIPLAATTDMQVLHGVLLAIAEICLALKSCQIVEQDSSTFWKSNEELNKNLASVIKGIAPRLLDTFGSEHTREAACRLIECLSLVDLLCDQETLDHWRKLVYTSLERKEESVQQFAVEAFSAFSATYGVDQQAIDICLDKIRSSRMIYGRRGYALAVGKLSYVQQERHQWLSQVLWSLCSAAQVQQEHQANDAEAKRNAVIGLHDIIRGLGDHFKKILSKDDFVKLFQSLQGCLADYSTDQRGDVGSWVRVVSMECLQTLIQLVSRLDSSDSDDPYLSPAMISSLMSSLLKQSVERIDRVRECAGGVICALIYDTDTLSIPSDSILRNALHRDIPWSSPSELYPAVTPILNVTEYRLDLLTGIITSAGGLTETLVRHSSSCLVDYMNDLPTVAEDQETLTLDAMCRCILSLFTTYQRQDRVIMPLLDVIGLLYESGTLSNATDDIHIDILMATRKECMRTKNIRKLLSAVKVYAGMASATSSARVKNKALQQMLAYLVHAFPRIRMEVSDQLYTYLSLLDIEKATDQTAEAEEILTTTEWSTLNQDVKDARDKLYSLLDIPKPVLKKKA</sequence>
<dbReference type="Pfam" id="PF12612">
    <property type="entry name" value="TFCD_C"/>
    <property type="match status" value="1"/>
</dbReference>
<dbReference type="GO" id="GO:0007021">
    <property type="term" value="P:tubulin complex assembly"/>
    <property type="evidence" value="ECO:0007669"/>
    <property type="project" value="InterPro"/>
</dbReference>
<feature type="compositionally biased region" description="Polar residues" evidence="3">
    <location>
        <begin position="306"/>
        <end position="315"/>
    </location>
</feature>
<dbReference type="GeneID" id="83215042"/>
<evidence type="ECO:0000313" key="7">
    <source>
        <dbReference type="Proteomes" id="UP001234581"/>
    </source>
</evidence>
<dbReference type="InterPro" id="IPR021133">
    <property type="entry name" value="HEAT_type_2"/>
</dbReference>
<feature type="region of interest" description="Disordered" evidence="3">
    <location>
        <begin position="297"/>
        <end position="322"/>
    </location>
</feature>
<dbReference type="Pfam" id="PF23579">
    <property type="entry name" value="ARM_TBCD"/>
    <property type="match status" value="1"/>
</dbReference>
<dbReference type="EMBL" id="JARTCD010000037">
    <property type="protein sequence ID" value="KAJ8656786.1"/>
    <property type="molecule type" value="Genomic_DNA"/>
</dbReference>
<dbReference type="Gene3D" id="1.25.10.10">
    <property type="entry name" value="Leucine-rich Repeat Variant"/>
    <property type="match status" value="2"/>
</dbReference>
<dbReference type="RefSeq" id="XP_058341699.1">
    <property type="nucleotide sequence ID" value="XM_058487648.1"/>
</dbReference>
<feature type="repeat" description="HEAT" evidence="2">
    <location>
        <begin position="333"/>
        <end position="370"/>
    </location>
</feature>
<protein>
    <recommendedName>
        <fullName evidence="8">Tubulin-specific chaperone D</fullName>
    </recommendedName>
</protein>
<keyword evidence="1" id="KW-0143">Chaperone</keyword>
<evidence type="ECO:0000259" key="4">
    <source>
        <dbReference type="Pfam" id="PF12612"/>
    </source>
</evidence>
<name>A0AAD7V323_9FUNG</name>
<evidence type="ECO:0000256" key="1">
    <source>
        <dbReference type="ARBA" id="ARBA00023186"/>
    </source>
</evidence>
<dbReference type="PANTHER" id="PTHR12658:SF0">
    <property type="entry name" value="TUBULIN-SPECIFIC CHAPERONE D"/>
    <property type="match status" value="1"/>
</dbReference>
<dbReference type="Proteomes" id="UP001234581">
    <property type="component" value="Unassembled WGS sequence"/>
</dbReference>
<dbReference type="PANTHER" id="PTHR12658">
    <property type="entry name" value="BETA-TUBULIN COFACTOR D"/>
    <property type="match status" value="1"/>
</dbReference>
<dbReference type="InterPro" id="IPR016024">
    <property type="entry name" value="ARM-type_fold"/>
</dbReference>
<gene>
    <name evidence="6" type="ORF">O0I10_007634</name>
</gene>
<dbReference type="GO" id="GO:0007023">
    <property type="term" value="P:post-chaperonin tubulin folding pathway"/>
    <property type="evidence" value="ECO:0007669"/>
    <property type="project" value="InterPro"/>
</dbReference>
<feature type="domain" description="Tubulin-folding cofactor D C-terminal" evidence="4">
    <location>
        <begin position="875"/>
        <end position="1056"/>
    </location>
</feature>
<evidence type="ECO:0008006" key="8">
    <source>
        <dbReference type="Google" id="ProtNLM"/>
    </source>
</evidence>
<dbReference type="GO" id="GO:0005096">
    <property type="term" value="F:GTPase activator activity"/>
    <property type="evidence" value="ECO:0007669"/>
    <property type="project" value="InterPro"/>
</dbReference>
<feature type="domain" description="Tubulin-folding cofactor D ARM repeats" evidence="5">
    <location>
        <begin position="262"/>
        <end position="514"/>
    </location>
</feature>
<reference evidence="6 7" key="1">
    <citation type="submission" date="2023-03" db="EMBL/GenBank/DDBJ databases">
        <title>Genome sequence of Lichtheimia ornata CBS 291.66.</title>
        <authorList>
            <person name="Mohabir J.T."/>
            <person name="Shea T.P."/>
            <person name="Kurbessoian T."/>
            <person name="Berby B."/>
            <person name="Fontaine J."/>
            <person name="Livny J."/>
            <person name="Gnirke A."/>
            <person name="Stajich J.E."/>
            <person name="Cuomo C.A."/>
        </authorList>
    </citation>
    <scope>NUCLEOTIDE SEQUENCE [LARGE SCALE GENOMIC DNA]</scope>
    <source>
        <strain evidence="6">CBS 291.66</strain>
    </source>
</reference>
<evidence type="ECO:0000256" key="2">
    <source>
        <dbReference type="PROSITE-ProRule" id="PRU00103"/>
    </source>
</evidence>
<comment type="caution">
    <text evidence="6">The sequence shown here is derived from an EMBL/GenBank/DDBJ whole genome shotgun (WGS) entry which is preliminary data.</text>
</comment>
<organism evidence="6 7">
    <name type="scientific">Lichtheimia ornata</name>
    <dbReference type="NCBI Taxonomy" id="688661"/>
    <lineage>
        <taxon>Eukaryota</taxon>
        <taxon>Fungi</taxon>
        <taxon>Fungi incertae sedis</taxon>
        <taxon>Mucoromycota</taxon>
        <taxon>Mucoromycotina</taxon>
        <taxon>Mucoromycetes</taxon>
        <taxon>Mucorales</taxon>
        <taxon>Lichtheimiaceae</taxon>
        <taxon>Lichtheimia</taxon>
    </lineage>
</organism>
<proteinExistence type="predicted"/>
<dbReference type="GO" id="GO:0000226">
    <property type="term" value="P:microtubule cytoskeleton organization"/>
    <property type="evidence" value="ECO:0007669"/>
    <property type="project" value="TreeGrafter"/>
</dbReference>
<dbReference type="Pfam" id="PF25767">
    <property type="entry name" value="ARM_TBCD_2nd"/>
    <property type="match status" value="1"/>
</dbReference>
<dbReference type="InterPro" id="IPR058033">
    <property type="entry name" value="ARM_TBCD_2nd"/>
</dbReference>
<evidence type="ECO:0000256" key="3">
    <source>
        <dbReference type="SAM" id="MobiDB-lite"/>
    </source>
</evidence>
<dbReference type="GO" id="GO:0048487">
    <property type="term" value="F:beta-tubulin binding"/>
    <property type="evidence" value="ECO:0007669"/>
    <property type="project" value="InterPro"/>
</dbReference>
<evidence type="ECO:0000313" key="6">
    <source>
        <dbReference type="EMBL" id="KAJ8656786.1"/>
    </source>
</evidence>